<dbReference type="PANTHER" id="PTHR46140">
    <property type="entry name" value="VACUOLAR TRANSPORTER CHAPERONE 1-RELATED"/>
    <property type="match status" value="1"/>
</dbReference>
<evidence type="ECO:0000256" key="6">
    <source>
        <dbReference type="SAM" id="MobiDB-lite"/>
    </source>
</evidence>
<name>A0AAX4H843_9ASCO</name>
<evidence type="ECO:0000256" key="2">
    <source>
        <dbReference type="ARBA" id="ARBA00022554"/>
    </source>
</evidence>
<dbReference type="GO" id="GO:0006799">
    <property type="term" value="P:polyphosphate biosynthetic process"/>
    <property type="evidence" value="ECO:0007669"/>
    <property type="project" value="UniProtKB-ARBA"/>
</dbReference>
<evidence type="ECO:0000256" key="1">
    <source>
        <dbReference type="ARBA" id="ARBA00004128"/>
    </source>
</evidence>
<evidence type="ECO:0000313" key="9">
    <source>
        <dbReference type="EMBL" id="WPK24760.1"/>
    </source>
</evidence>
<dbReference type="RefSeq" id="XP_062877143.1">
    <property type="nucleotide sequence ID" value="XM_063021073.1"/>
</dbReference>
<reference evidence="9 10" key="1">
    <citation type="submission" date="2023-10" db="EMBL/GenBank/DDBJ databases">
        <title>Draft Genome Sequence of Candida saopaulonensis from a very Premature Infant with Sepsis.</title>
        <authorList>
            <person name="Ning Y."/>
            <person name="Dai R."/>
            <person name="Xiao M."/>
            <person name="Xu Y."/>
            <person name="Yan Q."/>
            <person name="Zhang L."/>
        </authorList>
    </citation>
    <scope>NUCLEOTIDE SEQUENCE [LARGE SCALE GENOMIC DNA]</scope>
    <source>
        <strain evidence="9 10">19XY460</strain>
    </source>
</reference>
<dbReference type="AlphaFoldDB" id="A0AAX4H843"/>
<keyword evidence="5 7" id="KW-0472">Membrane</keyword>
<comment type="subcellular location">
    <subcellularLocation>
        <location evidence="1">Vacuole membrane</location>
        <topology evidence="1">Multi-pass membrane protein</topology>
    </subcellularLocation>
</comment>
<dbReference type="InterPro" id="IPR051572">
    <property type="entry name" value="VTC_Complex_Subunit"/>
</dbReference>
<dbReference type="GO" id="GO:0007034">
    <property type="term" value="P:vacuolar transport"/>
    <property type="evidence" value="ECO:0007669"/>
    <property type="project" value="TreeGrafter"/>
</dbReference>
<keyword evidence="3 7" id="KW-0812">Transmembrane</keyword>
<dbReference type="GeneID" id="88173115"/>
<feature type="transmembrane region" description="Helical" evidence="7">
    <location>
        <begin position="825"/>
        <end position="845"/>
    </location>
</feature>
<dbReference type="GO" id="GO:0016237">
    <property type="term" value="P:microautophagy"/>
    <property type="evidence" value="ECO:0007669"/>
    <property type="project" value="TreeGrafter"/>
</dbReference>
<dbReference type="EMBL" id="CP138895">
    <property type="protein sequence ID" value="WPK24760.1"/>
    <property type="molecule type" value="Genomic_DNA"/>
</dbReference>
<evidence type="ECO:0000256" key="3">
    <source>
        <dbReference type="ARBA" id="ARBA00022692"/>
    </source>
</evidence>
<dbReference type="InterPro" id="IPR004331">
    <property type="entry name" value="SPX_dom"/>
</dbReference>
<evidence type="ECO:0000256" key="7">
    <source>
        <dbReference type="SAM" id="Phobius"/>
    </source>
</evidence>
<feature type="transmembrane region" description="Helical" evidence="7">
    <location>
        <begin position="748"/>
        <end position="774"/>
    </location>
</feature>
<dbReference type="Proteomes" id="UP001338582">
    <property type="component" value="Chromosome 2"/>
</dbReference>
<feature type="transmembrane region" description="Helical" evidence="7">
    <location>
        <begin position="786"/>
        <end position="805"/>
    </location>
</feature>
<evidence type="ECO:0000259" key="8">
    <source>
        <dbReference type="PROSITE" id="PS51382"/>
    </source>
</evidence>
<feature type="domain" description="SPX" evidence="8">
    <location>
        <begin position="1"/>
        <end position="144"/>
    </location>
</feature>
<dbReference type="GO" id="GO:0042144">
    <property type="term" value="P:vacuole fusion, non-autophagic"/>
    <property type="evidence" value="ECO:0007669"/>
    <property type="project" value="TreeGrafter"/>
</dbReference>
<dbReference type="GO" id="GO:0033254">
    <property type="term" value="C:vacuolar transporter chaperone complex"/>
    <property type="evidence" value="ECO:0007669"/>
    <property type="project" value="TreeGrafter"/>
</dbReference>
<keyword evidence="2" id="KW-0926">Vacuole</keyword>
<dbReference type="GO" id="GO:0000329">
    <property type="term" value="C:fungal-type vacuole membrane"/>
    <property type="evidence" value="ECO:0007669"/>
    <property type="project" value="TreeGrafter"/>
</dbReference>
<dbReference type="CDD" id="cd14474">
    <property type="entry name" value="SPX_YDR089W"/>
    <property type="match status" value="1"/>
</dbReference>
<proteinExistence type="predicted"/>
<evidence type="ECO:0000313" key="10">
    <source>
        <dbReference type="Proteomes" id="UP001338582"/>
    </source>
</evidence>
<feature type="compositionally biased region" description="Polar residues" evidence="6">
    <location>
        <begin position="633"/>
        <end position="642"/>
    </location>
</feature>
<sequence length="846" mass="96528">MKFGKNLAHLSIPEWKVYNLEYNDLKASIREITRQKSTDLSKLRRQFIDNFDYLNLFVMTKAGELERRLKVDTSQFLAIRRNHEENIAAQLARLNTLHYDAINEISIDVRNLTKFIVVQKIAVKKIFKKFNKHYHDPAVAKAFVTELMQTLQSNPYSFINFDLSKITDDLLYFLNEIDIELRELLQQMHKRPSQANNDGLKKSHSGTTMKSFRGSLASQHSGLDDFNVDGSLGAADQMGKFDLITVLKKNFSLHSLIPKNITSRNDLSLTLDVYLTIPKVSQLCKASIFYLTHPDAPSPSLIISYENLPLSIVIAYTGGLRKYSYCCLLHNMASIILSLLNETDLKAKEDLRQKVNDYISCGGLSSMTRTTLEFISGCNLVPSLHQVFNRTRYFLSWKPTDHEDTTGISSTISPLTVDSAEPKAAVIDKKVYEDSFYMTLDEDIFTSNSIPPKVTFETDQMDPFPFNSFSIYSNDSHLHAFEDQLVTEIDGNILRSKPPISALNKLPYKIQNLFRSAPIHAFKGFSMFDYMNSCYSNEIPSNPNNHYSRLLNLNLLKNYENVEISNKQLNLDKTIIQSRSNMILHRQESCKSLFSSADAATRTVSPPPTNHGASVKTLAAPSPPKPYVIHSTDYPSPQPSDLENFSEENASEDGYLVYLGFQNDLEDNVFNRFMLAFIKIKYRSLRAFRAFNLMDYEDYRWRQAKEKRLLDSYGDAMYDSINEDPTFFNHGNDYQLQFMHDYDSVVSFLAFSLCFSSVFIAGINLGILCSLLNLQGRDTKLNVLDNPVLVFMLLFGFIFALISSMGSVNFHFQQFKTPPLLHSSIIWVSLVFVNVSIMWSIAQVIA</sequence>
<dbReference type="KEGG" id="asau:88173115"/>
<keyword evidence="10" id="KW-1185">Reference proteome</keyword>
<evidence type="ECO:0000256" key="4">
    <source>
        <dbReference type="ARBA" id="ARBA00022989"/>
    </source>
</evidence>
<dbReference type="PROSITE" id="PS51382">
    <property type="entry name" value="SPX"/>
    <property type="match status" value="1"/>
</dbReference>
<protein>
    <recommendedName>
        <fullName evidence="8">SPX domain-containing protein</fullName>
    </recommendedName>
</protein>
<feature type="region of interest" description="Disordered" evidence="6">
    <location>
        <begin position="601"/>
        <end position="642"/>
    </location>
</feature>
<accession>A0AAX4H843</accession>
<organism evidence="9 10">
    <name type="scientific">Australozyma saopauloensis</name>
    <dbReference type="NCBI Taxonomy" id="291208"/>
    <lineage>
        <taxon>Eukaryota</taxon>
        <taxon>Fungi</taxon>
        <taxon>Dikarya</taxon>
        <taxon>Ascomycota</taxon>
        <taxon>Saccharomycotina</taxon>
        <taxon>Pichiomycetes</taxon>
        <taxon>Metschnikowiaceae</taxon>
        <taxon>Australozyma</taxon>
    </lineage>
</organism>
<evidence type="ECO:0000256" key="5">
    <source>
        <dbReference type="ARBA" id="ARBA00023136"/>
    </source>
</evidence>
<keyword evidence="4 7" id="KW-1133">Transmembrane helix</keyword>
<gene>
    <name evidence="9" type="ORF">PUMCH_002050</name>
</gene>
<dbReference type="PANTHER" id="PTHR46140:SF1">
    <property type="entry name" value="VACUOLAR TRANSPORTER CHAPERONE COMPLEX SUBUNIT 4-RELATED"/>
    <property type="match status" value="1"/>
</dbReference>